<sequence>MYIMCYNVPWLTVRTGEWRINCCGRLTLWSFLLVLVLGQTAVPVGASHFPLTVLQNPFNHELCTLDIFKHTYEDILKV</sequence>
<protein>
    <submittedName>
        <fullName evidence="1">Uncharacterized protein</fullName>
    </submittedName>
</protein>
<name>A0A0E9UZP2_ANGAN</name>
<dbReference type="AlphaFoldDB" id="A0A0E9UZP2"/>
<reference evidence="1" key="2">
    <citation type="journal article" date="2015" name="Fish Shellfish Immunol.">
        <title>Early steps in the European eel (Anguilla anguilla)-Vibrio vulnificus interaction in the gills: Role of the RtxA13 toxin.</title>
        <authorList>
            <person name="Callol A."/>
            <person name="Pajuelo D."/>
            <person name="Ebbesson L."/>
            <person name="Teles M."/>
            <person name="MacKenzie S."/>
            <person name="Amaro C."/>
        </authorList>
    </citation>
    <scope>NUCLEOTIDE SEQUENCE</scope>
</reference>
<accession>A0A0E9UZP2</accession>
<dbReference type="EMBL" id="GBXM01037902">
    <property type="protein sequence ID" value="JAH70675.1"/>
    <property type="molecule type" value="Transcribed_RNA"/>
</dbReference>
<proteinExistence type="predicted"/>
<reference evidence="1" key="1">
    <citation type="submission" date="2014-11" db="EMBL/GenBank/DDBJ databases">
        <authorList>
            <person name="Amaro Gonzalez C."/>
        </authorList>
    </citation>
    <scope>NUCLEOTIDE SEQUENCE</scope>
</reference>
<evidence type="ECO:0000313" key="1">
    <source>
        <dbReference type="EMBL" id="JAH70675.1"/>
    </source>
</evidence>
<organism evidence="1">
    <name type="scientific">Anguilla anguilla</name>
    <name type="common">European freshwater eel</name>
    <name type="synonym">Muraena anguilla</name>
    <dbReference type="NCBI Taxonomy" id="7936"/>
    <lineage>
        <taxon>Eukaryota</taxon>
        <taxon>Metazoa</taxon>
        <taxon>Chordata</taxon>
        <taxon>Craniata</taxon>
        <taxon>Vertebrata</taxon>
        <taxon>Euteleostomi</taxon>
        <taxon>Actinopterygii</taxon>
        <taxon>Neopterygii</taxon>
        <taxon>Teleostei</taxon>
        <taxon>Anguilliformes</taxon>
        <taxon>Anguillidae</taxon>
        <taxon>Anguilla</taxon>
    </lineage>
</organism>